<keyword evidence="1" id="KW-0732">Signal</keyword>
<sequence>MHLQGRFLFVPALGLTITMATQDTTPSQDLMKLRILDGTWRMTRYSYTVAAPADTHGHQNTTGAQLGQGSCNKHEKLTWRVEGKSFIQVSSTPDTLFGTSGIWEIQSLVPITGNNDHTLKQELNPNYLKFRAYKDGTTPLDLCMATQVLLPEVGSPAIAAFTNMAMIKTDEHDAPQLTVMVDSSKPKQCPSRWVQFGGVCAKGVDFFKGQCVFGACVDLFKKSEVAPEATRNRTEPARSGASYRLHFDVFGRVLALSLAITAL</sequence>
<evidence type="ECO:0000256" key="1">
    <source>
        <dbReference type="SAM" id="SignalP"/>
    </source>
</evidence>
<evidence type="ECO:0000313" key="3">
    <source>
        <dbReference type="Proteomes" id="UP001194580"/>
    </source>
</evidence>
<evidence type="ECO:0000313" key="2">
    <source>
        <dbReference type="EMBL" id="KAG0259816.1"/>
    </source>
</evidence>
<gene>
    <name evidence="2" type="ORF">BGZ95_004569</name>
</gene>
<organism evidence="2 3">
    <name type="scientific">Linnemannia exigua</name>
    <dbReference type="NCBI Taxonomy" id="604196"/>
    <lineage>
        <taxon>Eukaryota</taxon>
        <taxon>Fungi</taxon>
        <taxon>Fungi incertae sedis</taxon>
        <taxon>Mucoromycota</taxon>
        <taxon>Mortierellomycotina</taxon>
        <taxon>Mortierellomycetes</taxon>
        <taxon>Mortierellales</taxon>
        <taxon>Mortierellaceae</taxon>
        <taxon>Linnemannia</taxon>
    </lineage>
</organism>
<accession>A0AAD4H221</accession>
<keyword evidence="3" id="KW-1185">Reference proteome</keyword>
<dbReference type="AlphaFoldDB" id="A0AAD4H221"/>
<protein>
    <submittedName>
        <fullName evidence="2">Uncharacterized protein</fullName>
    </submittedName>
</protein>
<comment type="caution">
    <text evidence="2">The sequence shown here is derived from an EMBL/GenBank/DDBJ whole genome shotgun (WGS) entry which is preliminary data.</text>
</comment>
<reference evidence="2" key="1">
    <citation type="journal article" date="2020" name="Fungal Divers.">
        <title>Resolving the Mortierellaceae phylogeny through synthesis of multi-gene phylogenetics and phylogenomics.</title>
        <authorList>
            <person name="Vandepol N."/>
            <person name="Liber J."/>
            <person name="Desiro A."/>
            <person name="Na H."/>
            <person name="Kennedy M."/>
            <person name="Barry K."/>
            <person name="Grigoriev I.V."/>
            <person name="Miller A.N."/>
            <person name="O'Donnell K."/>
            <person name="Stajich J.E."/>
            <person name="Bonito G."/>
        </authorList>
    </citation>
    <scope>NUCLEOTIDE SEQUENCE</scope>
    <source>
        <strain evidence="2">NRRL 28262</strain>
    </source>
</reference>
<dbReference type="EMBL" id="JAAAIL010002159">
    <property type="protein sequence ID" value="KAG0259816.1"/>
    <property type="molecule type" value="Genomic_DNA"/>
</dbReference>
<feature type="chain" id="PRO_5041969417" evidence="1">
    <location>
        <begin position="21"/>
        <end position="263"/>
    </location>
</feature>
<feature type="signal peptide" evidence="1">
    <location>
        <begin position="1"/>
        <end position="20"/>
    </location>
</feature>
<dbReference type="Proteomes" id="UP001194580">
    <property type="component" value="Unassembled WGS sequence"/>
</dbReference>
<proteinExistence type="predicted"/>
<name>A0AAD4H221_9FUNG</name>